<evidence type="ECO:0000313" key="2">
    <source>
        <dbReference type="EMBL" id="KAK9687820.1"/>
    </source>
</evidence>
<dbReference type="Proteomes" id="UP001458880">
    <property type="component" value="Unassembled WGS sequence"/>
</dbReference>
<proteinExistence type="predicted"/>
<dbReference type="EMBL" id="JASPKY010000621">
    <property type="protein sequence ID" value="KAK9687820.1"/>
    <property type="molecule type" value="Genomic_DNA"/>
</dbReference>
<evidence type="ECO:0000256" key="1">
    <source>
        <dbReference type="SAM" id="MobiDB-lite"/>
    </source>
</evidence>
<comment type="caution">
    <text evidence="2">The sequence shown here is derived from an EMBL/GenBank/DDBJ whole genome shotgun (WGS) entry which is preliminary data.</text>
</comment>
<evidence type="ECO:0000313" key="3">
    <source>
        <dbReference type="Proteomes" id="UP001458880"/>
    </source>
</evidence>
<keyword evidence="3" id="KW-1185">Reference proteome</keyword>
<feature type="region of interest" description="Disordered" evidence="1">
    <location>
        <begin position="122"/>
        <end position="146"/>
    </location>
</feature>
<organism evidence="2 3">
    <name type="scientific">Popillia japonica</name>
    <name type="common">Japanese beetle</name>
    <dbReference type="NCBI Taxonomy" id="7064"/>
    <lineage>
        <taxon>Eukaryota</taxon>
        <taxon>Metazoa</taxon>
        <taxon>Ecdysozoa</taxon>
        <taxon>Arthropoda</taxon>
        <taxon>Hexapoda</taxon>
        <taxon>Insecta</taxon>
        <taxon>Pterygota</taxon>
        <taxon>Neoptera</taxon>
        <taxon>Endopterygota</taxon>
        <taxon>Coleoptera</taxon>
        <taxon>Polyphaga</taxon>
        <taxon>Scarabaeiformia</taxon>
        <taxon>Scarabaeidae</taxon>
        <taxon>Rutelinae</taxon>
        <taxon>Popillia</taxon>
    </lineage>
</organism>
<feature type="region of interest" description="Disordered" evidence="1">
    <location>
        <begin position="19"/>
        <end position="60"/>
    </location>
</feature>
<protein>
    <submittedName>
        <fullName evidence="2">Uncharacterized protein</fullName>
    </submittedName>
</protein>
<feature type="compositionally biased region" description="Basic and acidic residues" evidence="1">
    <location>
        <begin position="34"/>
        <end position="47"/>
    </location>
</feature>
<accession>A0AAW1IDS1</accession>
<reference evidence="2 3" key="1">
    <citation type="journal article" date="2024" name="BMC Genomics">
        <title>De novo assembly and annotation of Popillia japonica's genome with initial clues to its potential as an invasive pest.</title>
        <authorList>
            <person name="Cucini C."/>
            <person name="Boschi S."/>
            <person name="Funari R."/>
            <person name="Cardaioli E."/>
            <person name="Iannotti N."/>
            <person name="Marturano G."/>
            <person name="Paoli F."/>
            <person name="Bruttini M."/>
            <person name="Carapelli A."/>
            <person name="Frati F."/>
            <person name="Nardi F."/>
        </authorList>
    </citation>
    <scope>NUCLEOTIDE SEQUENCE [LARGE SCALE GENOMIC DNA]</scope>
    <source>
        <strain evidence="2">DMR45628</strain>
    </source>
</reference>
<name>A0AAW1IDS1_POPJA</name>
<dbReference type="AlphaFoldDB" id="A0AAW1IDS1"/>
<sequence length="146" mass="17354">MESGPSDIDSVCDLVRNKTVKVEGNSSSEGRKKRPEDGIERQFDRSKRTQRTLMKHRNEQEGKLDLLLNMMGDMGKCQKEIKQQIQQIGSEQIFFREEITQLKKELEILKEENKTIKKENIETREQMKDMSRDIEYRMDSKRKKEE</sequence>
<gene>
    <name evidence="2" type="ORF">QE152_g35988</name>
</gene>